<protein>
    <submittedName>
        <fullName evidence="1">Uncharacterized protein</fullName>
    </submittedName>
</protein>
<evidence type="ECO:0000313" key="1">
    <source>
        <dbReference type="EMBL" id="VFQ88134.1"/>
    </source>
</evidence>
<evidence type="ECO:0000313" key="2">
    <source>
        <dbReference type="Proteomes" id="UP000595140"/>
    </source>
</evidence>
<accession>A0A484MJB1</accession>
<dbReference type="EMBL" id="OOIL02003480">
    <property type="protein sequence ID" value="VFQ88134.1"/>
    <property type="molecule type" value="Genomic_DNA"/>
</dbReference>
<organism evidence="1 2">
    <name type="scientific">Cuscuta campestris</name>
    <dbReference type="NCBI Taxonomy" id="132261"/>
    <lineage>
        <taxon>Eukaryota</taxon>
        <taxon>Viridiplantae</taxon>
        <taxon>Streptophyta</taxon>
        <taxon>Embryophyta</taxon>
        <taxon>Tracheophyta</taxon>
        <taxon>Spermatophyta</taxon>
        <taxon>Magnoliopsida</taxon>
        <taxon>eudicotyledons</taxon>
        <taxon>Gunneridae</taxon>
        <taxon>Pentapetalae</taxon>
        <taxon>asterids</taxon>
        <taxon>lamiids</taxon>
        <taxon>Solanales</taxon>
        <taxon>Convolvulaceae</taxon>
        <taxon>Cuscuteae</taxon>
        <taxon>Cuscuta</taxon>
        <taxon>Cuscuta subgen. Grammica</taxon>
        <taxon>Cuscuta sect. Cleistogrammica</taxon>
    </lineage>
</organism>
<name>A0A484MJB1_9ASTE</name>
<dbReference type="AlphaFoldDB" id="A0A484MJB1"/>
<gene>
    <name evidence="1" type="ORF">CCAM_LOCUS29910</name>
</gene>
<dbReference type="Proteomes" id="UP000595140">
    <property type="component" value="Unassembled WGS sequence"/>
</dbReference>
<proteinExistence type="predicted"/>
<keyword evidence="2" id="KW-1185">Reference proteome</keyword>
<sequence length="66" mass="7147">MGEPAKGRVASLSSVFHEDEARKAIQAAARARCHSREAEVDGPATLVAQRAGPYQLNDFIPDKKRA</sequence>
<reference evidence="1 2" key="1">
    <citation type="submission" date="2018-04" db="EMBL/GenBank/DDBJ databases">
        <authorList>
            <person name="Vogel A."/>
        </authorList>
    </citation>
    <scope>NUCLEOTIDE SEQUENCE [LARGE SCALE GENOMIC DNA]</scope>
</reference>